<dbReference type="SMR" id="A0A0C3G7M6"/>
<dbReference type="InterPro" id="IPR008929">
    <property type="entry name" value="Chondroitin_lyas"/>
</dbReference>
<evidence type="ECO:0000256" key="3">
    <source>
        <dbReference type="SAM" id="Phobius"/>
    </source>
</evidence>
<feature type="chain" id="PRO_5002174526" description="Alginate lyase domain-containing protein" evidence="4">
    <location>
        <begin position="23"/>
        <end position="461"/>
    </location>
</feature>
<dbReference type="InterPro" id="IPR008397">
    <property type="entry name" value="Alginate_lyase_dom"/>
</dbReference>
<reference evidence="6 7" key="1">
    <citation type="submission" date="2014-04" db="EMBL/GenBank/DDBJ databases">
        <authorList>
            <consortium name="DOE Joint Genome Institute"/>
            <person name="Kuo A."/>
            <person name="Tarkka M."/>
            <person name="Buscot F."/>
            <person name="Kohler A."/>
            <person name="Nagy L.G."/>
            <person name="Floudas D."/>
            <person name="Copeland A."/>
            <person name="Barry K.W."/>
            <person name="Cichocki N."/>
            <person name="Veneault-Fourrey C."/>
            <person name="LaButti K."/>
            <person name="Lindquist E.A."/>
            <person name="Lipzen A."/>
            <person name="Lundell T."/>
            <person name="Morin E."/>
            <person name="Murat C."/>
            <person name="Sun H."/>
            <person name="Tunlid A."/>
            <person name="Henrissat B."/>
            <person name="Grigoriev I.V."/>
            <person name="Hibbett D.S."/>
            <person name="Martin F."/>
            <person name="Nordberg H.P."/>
            <person name="Cantor M.N."/>
            <person name="Hua S.X."/>
        </authorList>
    </citation>
    <scope>NUCLEOTIDE SEQUENCE [LARGE SCALE GENOMIC DNA]</scope>
    <source>
        <strain evidence="6 7">F 1598</strain>
    </source>
</reference>
<keyword evidence="1 4" id="KW-0732">Signal</keyword>
<name>A0A0C3G7M6_PILCF</name>
<dbReference type="Gene3D" id="1.50.10.100">
    <property type="entry name" value="Chondroitin AC/alginate lyase"/>
    <property type="match status" value="1"/>
</dbReference>
<keyword evidence="3" id="KW-0472">Membrane</keyword>
<dbReference type="SUPFAM" id="SSF48230">
    <property type="entry name" value="Chondroitin AC/alginate lyase"/>
    <property type="match status" value="1"/>
</dbReference>
<evidence type="ECO:0000313" key="7">
    <source>
        <dbReference type="Proteomes" id="UP000054166"/>
    </source>
</evidence>
<dbReference type="OrthoDB" id="63533at2759"/>
<dbReference type="AlphaFoldDB" id="A0A0C3G7M6"/>
<evidence type="ECO:0000259" key="5">
    <source>
        <dbReference type="Pfam" id="PF05426"/>
    </source>
</evidence>
<keyword evidence="7" id="KW-1185">Reference proteome</keyword>
<dbReference type="GO" id="GO:0016829">
    <property type="term" value="F:lyase activity"/>
    <property type="evidence" value="ECO:0007669"/>
    <property type="project" value="UniProtKB-KW"/>
</dbReference>
<dbReference type="InParanoid" id="A0A0C3G7M6"/>
<protein>
    <recommendedName>
        <fullName evidence="5">Alginate lyase domain-containing protein</fullName>
    </recommendedName>
</protein>
<keyword evidence="3" id="KW-0812">Transmembrane</keyword>
<gene>
    <name evidence="6" type="ORF">PILCRDRAFT_810261</name>
</gene>
<evidence type="ECO:0000256" key="1">
    <source>
        <dbReference type="ARBA" id="ARBA00022729"/>
    </source>
</evidence>
<evidence type="ECO:0000313" key="6">
    <source>
        <dbReference type="EMBL" id="KIM92230.1"/>
    </source>
</evidence>
<evidence type="ECO:0000256" key="4">
    <source>
        <dbReference type="SAM" id="SignalP"/>
    </source>
</evidence>
<keyword evidence="2" id="KW-0456">Lyase</keyword>
<proteinExistence type="predicted"/>
<evidence type="ECO:0000256" key="2">
    <source>
        <dbReference type="ARBA" id="ARBA00023239"/>
    </source>
</evidence>
<feature type="domain" description="Alginate lyase" evidence="5">
    <location>
        <begin position="66"/>
        <end position="353"/>
    </location>
</feature>
<accession>A0A0C3G7M6</accession>
<keyword evidence="3" id="KW-1133">Transmembrane helix</keyword>
<organism evidence="6 7">
    <name type="scientific">Piloderma croceum (strain F 1598)</name>
    <dbReference type="NCBI Taxonomy" id="765440"/>
    <lineage>
        <taxon>Eukaryota</taxon>
        <taxon>Fungi</taxon>
        <taxon>Dikarya</taxon>
        <taxon>Basidiomycota</taxon>
        <taxon>Agaricomycotina</taxon>
        <taxon>Agaricomycetes</taxon>
        <taxon>Agaricomycetidae</taxon>
        <taxon>Atheliales</taxon>
        <taxon>Atheliaceae</taxon>
        <taxon>Piloderma</taxon>
    </lineage>
</organism>
<sequence length="461" mass="50732">MFRPVTLFFSVLLAAPLVLANAYKDYDNDFLDPSYILAKNWNTSTAASQQSITQWADFLAAQGPWSVVNKTVLPPSGNKHDYMSWAPYFWPNCTGVGNTTVLQPSQIWTECPYVYRDGMFNPDRLLVNNTGDFEAMSDAVFYNALAWVLTGSAKYSANAAHYIDTWFINPDTAQTPNLQYAQIERGPGGQAMHTGLLDFKQMAKITSGILILRNGSSPDWTDDLNTQMNNWTTNYIDWVVHSPTAYGEWIAPNNHGSYFYNQLASLYILVGDTTNAINTTQSYFSHQYLNQIDANGEQPLEAARTHPYHYRCYNLAAMIVNAKIGKFLGLDMWNTTSTKGGNIQKALDFAIQQPLNTTDGDGPIWECYPSVAAVAANYGDPNGTYAAFLANADNTYPAEPYFLFNQPFSDSGLASAVPTNSGPSSSSASTSYLGAFGMFGGSLITSCLAVVFSFVIQFAIS</sequence>
<dbReference type="GO" id="GO:0042597">
    <property type="term" value="C:periplasmic space"/>
    <property type="evidence" value="ECO:0007669"/>
    <property type="project" value="InterPro"/>
</dbReference>
<feature type="signal peptide" evidence="4">
    <location>
        <begin position="1"/>
        <end position="22"/>
    </location>
</feature>
<reference evidence="7" key="2">
    <citation type="submission" date="2015-01" db="EMBL/GenBank/DDBJ databases">
        <title>Evolutionary Origins and Diversification of the Mycorrhizal Mutualists.</title>
        <authorList>
            <consortium name="DOE Joint Genome Institute"/>
            <consortium name="Mycorrhizal Genomics Consortium"/>
            <person name="Kohler A."/>
            <person name="Kuo A."/>
            <person name="Nagy L.G."/>
            <person name="Floudas D."/>
            <person name="Copeland A."/>
            <person name="Barry K.W."/>
            <person name="Cichocki N."/>
            <person name="Veneault-Fourrey C."/>
            <person name="LaButti K."/>
            <person name="Lindquist E.A."/>
            <person name="Lipzen A."/>
            <person name="Lundell T."/>
            <person name="Morin E."/>
            <person name="Murat C."/>
            <person name="Riley R."/>
            <person name="Ohm R."/>
            <person name="Sun H."/>
            <person name="Tunlid A."/>
            <person name="Henrissat B."/>
            <person name="Grigoriev I.V."/>
            <person name="Hibbett D.S."/>
            <person name="Martin F."/>
        </authorList>
    </citation>
    <scope>NUCLEOTIDE SEQUENCE [LARGE SCALE GENOMIC DNA]</scope>
    <source>
        <strain evidence="7">F 1598</strain>
    </source>
</reference>
<dbReference type="Pfam" id="PF05426">
    <property type="entry name" value="Alginate_lyase"/>
    <property type="match status" value="1"/>
</dbReference>
<dbReference type="EMBL" id="KN832970">
    <property type="protein sequence ID" value="KIM92230.1"/>
    <property type="molecule type" value="Genomic_DNA"/>
</dbReference>
<dbReference type="Proteomes" id="UP000054166">
    <property type="component" value="Unassembled WGS sequence"/>
</dbReference>
<dbReference type="STRING" id="765440.A0A0C3G7M6"/>
<dbReference type="HOGENOM" id="CLU_031144_1_0_1"/>
<feature type="transmembrane region" description="Helical" evidence="3">
    <location>
        <begin position="432"/>
        <end position="460"/>
    </location>
</feature>